<dbReference type="PATRIC" id="fig|1423.173.peg.5003"/>
<dbReference type="EMBL" id="JXBC01000014">
    <property type="protein sequence ID" value="KIU04539.1"/>
    <property type="molecule type" value="Genomic_DNA"/>
</dbReference>
<dbReference type="Pfam" id="PF18801">
    <property type="entry name" value="RapH_N"/>
    <property type="match status" value="1"/>
</dbReference>
<comment type="caution">
    <text evidence="1">The sequence shown here is derived from an EMBL/GenBank/DDBJ whole genome shotgun (WGS) entry which is preliminary data.</text>
</comment>
<dbReference type="InterPro" id="IPR011990">
    <property type="entry name" value="TPR-like_helical_dom_sf"/>
</dbReference>
<evidence type="ECO:0000313" key="2">
    <source>
        <dbReference type="Proteomes" id="UP000032247"/>
    </source>
</evidence>
<proteinExistence type="predicted"/>
<gene>
    <name evidence="1" type="ORF">SC09_contig8orf00205</name>
</gene>
<dbReference type="Proteomes" id="UP000032247">
    <property type="component" value="Unassembled WGS sequence"/>
</dbReference>
<accession>A0A0D1IX41</accession>
<dbReference type="Gene3D" id="1.25.40.10">
    <property type="entry name" value="Tetratricopeptide repeat domain"/>
    <property type="match status" value="1"/>
</dbReference>
<reference evidence="1 2" key="1">
    <citation type="submission" date="2014-12" db="EMBL/GenBank/DDBJ databases">
        <title>Comparative genome analysis of Bacillus coagulans HM-08, Clostridium butyricum HM-68, Bacillus subtilis HM-66 and Bacillus licheniformis BL-09.</title>
        <authorList>
            <person name="Zhang H."/>
        </authorList>
    </citation>
    <scope>NUCLEOTIDE SEQUENCE [LARGE SCALE GENOMIC DNA]</scope>
    <source>
        <strain evidence="1 2">HM-66</strain>
    </source>
</reference>
<dbReference type="AlphaFoldDB" id="A0A0D1IX41"/>
<dbReference type="SUPFAM" id="SSF48452">
    <property type="entry name" value="TPR-like"/>
    <property type="match status" value="1"/>
</dbReference>
<organism evidence="1 2">
    <name type="scientific">Bacillus subtilis</name>
    <dbReference type="NCBI Taxonomy" id="1423"/>
    <lineage>
        <taxon>Bacteria</taxon>
        <taxon>Bacillati</taxon>
        <taxon>Bacillota</taxon>
        <taxon>Bacilli</taxon>
        <taxon>Bacillales</taxon>
        <taxon>Bacillaceae</taxon>
        <taxon>Bacillus</taxon>
    </lineage>
</organism>
<protein>
    <submittedName>
        <fullName evidence="1">Response regulator aspartate phosphatase</fullName>
    </submittedName>
</protein>
<evidence type="ECO:0000313" key="1">
    <source>
        <dbReference type="EMBL" id="KIU04539.1"/>
    </source>
</evidence>
<name>A0A0D1IX41_BACIU</name>
<sequence>MTMPLTSISSSEVGIKINEWYRHIQRFNVTDAIMLREQINREMELMEENQDLLLYYSLVDYRHNLMLNYVKPGEPAPEFFEEVVESMNDNSNRVTGMSKYYYNFFRGMYEFEKNEYVNAITFYKRAERLLSFVQDQIERAEFYYKMAEVYYYMKQTHFSMNYVVQALDTYNEHETYGIRRIQCHFVIAGNYDDFKRHEKSLPHRDSS</sequence>